<dbReference type="Proteomes" id="UP000028990">
    <property type="component" value="Unassembled WGS sequence"/>
</dbReference>
<dbReference type="eggNOG" id="KOG1152">
    <property type="taxonomic scope" value="Eukaryota"/>
</dbReference>
<evidence type="ECO:0000256" key="19">
    <source>
        <dbReference type="ARBA" id="ARBA00071822"/>
    </source>
</evidence>
<feature type="region of interest" description="Disordered" evidence="21">
    <location>
        <begin position="158"/>
        <end position="178"/>
    </location>
</feature>
<keyword evidence="15" id="KW-0539">Nucleus</keyword>
<dbReference type="CDD" id="cd00130">
    <property type="entry name" value="PAS"/>
    <property type="match status" value="2"/>
</dbReference>
<dbReference type="EC" id="2.7.11.1" evidence="4"/>
<dbReference type="GO" id="GO:0008289">
    <property type="term" value="F:lipid binding"/>
    <property type="evidence" value="ECO:0007669"/>
    <property type="project" value="UniProtKB-KW"/>
</dbReference>
<evidence type="ECO:0000313" key="25">
    <source>
        <dbReference type="Proteomes" id="UP000028990"/>
    </source>
</evidence>
<dbReference type="GO" id="GO:0004674">
    <property type="term" value="F:protein serine/threonine kinase activity"/>
    <property type="evidence" value="ECO:0007669"/>
    <property type="project" value="UniProtKB-KW"/>
</dbReference>
<gene>
    <name evidence="24" type="ORF">H920_16057</name>
</gene>
<protein>
    <recommendedName>
        <fullName evidence="19">PAS domain-containing serine/threonine-protein kinase</fullName>
        <ecNumber evidence="4">2.7.11.1</ecNumber>
    </recommendedName>
</protein>
<evidence type="ECO:0000256" key="21">
    <source>
        <dbReference type="SAM" id="MobiDB-lite"/>
    </source>
</evidence>
<feature type="compositionally biased region" description="Polar residues" evidence="21">
    <location>
        <begin position="1499"/>
        <end position="1511"/>
    </location>
</feature>
<dbReference type="InterPro" id="IPR000719">
    <property type="entry name" value="Prot_kinase_dom"/>
</dbReference>
<evidence type="ECO:0000256" key="2">
    <source>
        <dbReference type="ARBA" id="ARBA00004496"/>
    </source>
</evidence>
<dbReference type="InterPro" id="IPR008271">
    <property type="entry name" value="Ser/Thr_kinase_AS"/>
</dbReference>
<dbReference type="PROSITE" id="PS00108">
    <property type="entry name" value="PROTEIN_KINASE_ST"/>
    <property type="match status" value="1"/>
</dbReference>
<dbReference type="GO" id="GO:0005524">
    <property type="term" value="F:ATP binding"/>
    <property type="evidence" value="ECO:0007669"/>
    <property type="project" value="UniProtKB-UniRule"/>
</dbReference>
<feature type="domain" description="PAS" evidence="23">
    <location>
        <begin position="267"/>
        <end position="309"/>
    </location>
</feature>
<feature type="region of interest" description="Disordered" evidence="21">
    <location>
        <begin position="690"/>
        <end position="718"/>
    </location>
</feature>
<organism evidence="24 25">
    <name type="scientific">Fukomys damarensis</name>
    <name type="common">Damaraland mole rat</name>
    <name type="synonym">Cryptomys damarensis</name>
    <dbReference type="NCBI Taxonomy" id="885580"/>
    <lineage>
        <taxon>Eukaryota</taxon>
        <taxon>Metazoa</taxon>
        <taxon>Chordata</taxon>
        <taxon>Craniata</taxon>
        <taxon>Vertebrata</taxon>
        <taxon>Euteleostomi</taxon>
        <taxon>Mammalia</taxon>
        <taxon>Eutheria</taxon>
        <taxon>Euarchontoglires</taxon>
        <taxon>Glires</taxon>
        <taxon>Rodentia</taxon>
        <taxon>Hystricomorpha</taxon>
        <taxon>Bathyergidae</taxon>
        <taxon>Fukomys</taxon>
    </lineage>
</organism>
<dbReference type="PROSITE" id="PS50112">
    <property type="entry name" value="PAS"/>
    <property type="match status" value="1"/>
</dbReference>
<evidence type="ECO:0000256" key="14">
    <source>
        <dbReference type="ARBA" id="ARBA00023121"/>
    </source>
</evidence>
<dbReference type="InterPro" id="IPR011009">
    <property type="entry name" value="Kinase-like_dom_sf"/>
</dbReference>
<feature type="domain" description="Protein kinase" evidence="22">
    <location>
        <begin position="1227"/>
        <end position="1479"/>
    </location>
</feature>
<keyword evidence="13" id="KW-0007">Acetylation</keyword>
<dbReference type="FunFam" id="3.30.450.20:FF:000059">
    <property type="entry name" value="PAS domain containing serine/threonine kinase"/>
    <property type="match status" value="1"/>
</dbReference>
<keyword evidence="6" id="KW-0723">Serine/threonine-protein kinase</keyword>
<dbReference type="SMART" id="SM00091">
    <property type="entry name" value="PAS"/>
    <property type="match status" value="3"/>
</dbReference>
<dbReference type="InterPro" id="IPR000014">
    <property type="entry name" value="PAS"/>
</dbReference>
<comment type="function">
    <text evidence="18">Serine/threonine-protein kinase involved in energy homeostasis and protein translation. Phosphorylates EEF1A1, GYS1, PDX1 and RPS6. Probably plays a role under changing environmental conditions (oxygen, glucose, nutrition), rather than under standard conditions. Acts as a sensor involved in energy homeostasis: regulates glycogen synthase synthesis by mediating phosphorylation of GYS1, leading to GYS1 inactivation. May be involved in glucose-stimulated insulin production in pancreas and regulation of glucagon secretion by glucose in alpha cells; however such data require additional evidences. May play a role in regulation of protein translation by phosphorylating EEF1A1, leading to increase translation efficiency. May also participate in respiratory regulation.</text>
</comment>
<dbReference type="InterPro" id="IPR017441">
    <property type="entry name" value="Protein_kinase_ATP_BS"/>
</dbReference>
<sequence length="1519" mass="164702">MPRSSRARVRAGLLIPSATPGRPHGPLTLHHLLRLLLPRAALRRHIGCSSPFRNVASRPSTNQISRLRDDPPAPRRSANGVPRSRADAPVQKQRLTGVVVLQEARPRPAPPPAGDSRAANVRQWGTRHLACWLPMEDPGPSTVDKDGRSLSGSVFVPAPTKGPSAQAASEPCKPLSARRHLSRKDGLSKLCQSRMALSEDRWSSYCLSSLAAQNICTSRLRCPTAPEHVDLAAPLGNASCCSLLRGLSSGCSVPLLPAPASNPNKAIFTVDAKTTEILVANDKACGLLGYSSHDLIGQKLVQFFLQPNSELAEALSEEHMEADGHAVVVFGTVVDVVSHSGEKIPVSVWMKRVQQERGLCCVVVLEPVERISAWVAFQSEGTITSCDDLFAHLHGFASGEDVVGQPITDLIPSLQVPPAGQPVSEGTITSCDDLFAHLHGFASGEDVVGQPITDLIPSLQVPPAGQPVSESLEIQRSVGRARDGTTFPLTLKLKPKCGGKAAAMGEAAPEGEAAPRQGYWASVWVFCTISGLITLLPDGTIYGINHSFALMLFGFRKTELLGKNITFLIPGFYHYMDLAYNSSLQHPNLTSCLDMGSESRSGEMTSDPCHDAKVDLVLASDHVLPQDETLKLVGSQDISAGMQMQLEIGSRLPAAHSLQPSSEAGSVLEGHPLAQDKQSLATDQKSIPEGHVPAHEKQSPSENQQDVSEKNPPMHGEWVLPADLQDSQEGSLPAHGAWSLLTDQQVTALRGAEPAVAQIPMRGLLGESRSGPVDTKPFVSCEDNGPPVPAEDRSSDVGMWDLHQEAQRALTGASSASLQANATMPKPNAVGQPAGGGLPSYCPHYRSEWLLRQPSPDLAPSPPGVACVSFGTPTLDEPWLGGRAAREELQVCLVKEQLSRLSFEGTLGISCLESVPEEHCPYTTPLSCDLRGRDLHGSHLGSSSACYALATDLPEFLEAVDVRKAALNSCSWSLRELLLRDGADGTSSSCSCATSELEGTPSISAVSSDFDVDVLHRQRSDVLGDRERFLLTGTYFDLGEGQGSQESCPEHEPTESPDIYLLSPEHYEASSTESPDCGLPTMDANLEYAHLSAEDPRMSAWVTSTPVTPRDAGLCREIQEGTYSGSCYHRDGLRLSIHFEVKRVELQGPSSLFCCWLVKDLLHSHQDSATRTRLLLASLPSSTHSVPESPGPSLGEVHRAKPREQESPTPVELEGLAACEGEYSCKYSTLRPLGSGAFGFVWIAVDKEQNKEVVVKFIKKEKVLEDCWTDDPKLGKVTLEIAILYSVEHSNIIKVVDVFENQGFFQLVMEKHGSGLDLFAFIDQHPSLDEPLASYIFRQLVSAVGYLRSKGIIHRDIKDENIVIAEDFTIKLIDFGSAAYLEKGKLFYTFCGTIEYCAPEVLMGNPYRGPELEMWSLGVTLYTLIFEENPFCEVEETMEATIHPPYLVSQELMSLMSGLLQPAPEQRTTLEKLMTDPWVTQPVNLAEYTWEEVCRTNKPESSLLSTGSQEQETERSSTG</sequence>
<keyword evidence="9" id="KW-0677">Repeat</keyword>
<evidence type="ECO:0000256" key="4">
    <source>
        <dbReference type="ARBA" id="ARBA00012513"/>
    </source>
</evidence>
<dbReference type="STRING" id="885580.ENSFDAP00000008450"/>
<evidence type="ECO:0000256" key="15">
    <source>
        <dbReference type="ARBA" id="ARBA00023242"/>
    </source>
</evidence>
<dbReference type="Gene3D" id="3.30.200.20">
    <property type="entry name" value="Phosphorylase Kinase, domain 1"/>
    <property type="match status" value="1"/>
</dbReference>
<evidence type="ECO:0000256" key="5">
    <source>
        <dbReference type="ARBA" id="ARBA00022490"/>
    </source>
</evidence>
<dbReference type="PANTHER" id="PTHR24346:SF51">
    <property type="entry name" value="PAS DOMAIN-CONTAINING SERINE_THREONINE-PROTEIN KINASE"/>
    <property type="match status" value="1"/>
</dbReference>
<keyword evidence="8" id="KW-0808">Transferase</keyword>
<reference evidence="24 25" key="1">
    <citation type="submission" date="2013-11" db="EMBL/GenBank/DDBJ databases">
        <title>The Damaraland mole rat (Fukomys damarensis) genome and evolution of African mole rats.</title>
        <authorList>
            <person name="Gladyshev V.N."/>
            <person name="Fang X."/>
        </authorList>
    </citation>
    <scope>NUCLEOTIDE SEQUENCE [LARGE SCALE GENOMIC DNA]</scope>
    <source>
        <tissue evidence="24">Liver</tissue>
    </source>
</reference>
<evidence type="ECO:0000256" key="18">
    <source>
        <dbReference type="ARBA" id="ARBA00053825"/>
    </source>
</evidence>
<evidence type="ECO:0000256" key="20">
    <source>
        <dbReference type="PROSITE-ProRule" id="PRU10141"/>
    </source>
</evidence>
<dbReference type="eggNOG" id="KOG0583">
    <property type="taxonomic scope" value="Eukaryota"/>
</dbReference>
<proteinExistence type="inferred from homology"/>
<feature type="region of interest" description="Disordered" evidence="21">
    <location>
        <begin position="1498"/>
        <end position="1519"/>
    </location>
</feature>
<evidence type="ECO:0000313" key="24">
    <source>
        <dbReference type="EMBL" id="KFO22550.1"/>
    </source>
</evidence>
<evidence type="ECO:0000256" key="12">
    <source>
        <dbReference type="ARBA" id="ARBA00022840"/>
    </source>
</evidence>
<evidence type="ECO:0000256" key="13">
    <source>
        <dbReference type="ARBA" id="ARBA00022990"/>
    </source>
</evidence>
<dbReference type="SUPFAM" id="SSF56112">
    <property type="entry name" value="Protein kinase-like (PK-like)"/>
    <property type="match status" value="1"/>
</dbReference>
<dbReference type="SUPFAM" id="SSF55785">
    <property type="entry name" value="PYP-like sensor domain (PAS domain)"/>
    <property type="match status" value="1"/>
</dbReference>
<dbReference type="Gene3D" id="1.10.510.10">
    <property type="entry name" value="Transferase(Phosphotransferase) domain 1"/>
    <property type="match status" value="1"/>
</dbReference>
<evidence type="ECO:0000259" key="22">
    <source>
        <dbReference type="PROSITE" id="PS50011"/>
    </source>
</evidence>
<feature type="compositionally biased region" description="Basic and acidic residues" evidence="21">
    <location>
        <begin position="690"/>
        <end position="699"/>
    </location>
</feature>
<dbReference type="FunFam" id="1.10.510.10:FF:000351">
    <property type="entry name" value="PAS domain-containing serine/threonine-protein kinase"/>
    <property type="match status" value="1"/>
</dbReference>
<evidence type="ECO:0000256" key="10">
    <source>
        <dbReference type="ARBA" id="ARBA00022741"/>
    </source>
</evidence>
<keyword evidence="14" id="KW-0446">Lipid-binding</keyword>
<comment type="catalytic activity">
    <reaction evidence="16">
        <text>L-threonyl-[protein] + ATP = O-phospho-L-threonyl-[protein] + ADP + H(+)</text>
        <dbReference type="Rhea" id="RHEA:46608"/>
        <dbReference type="Rhea" id="RHEA-COMP:11060"/>
        <dbReference type="Rhea" id="RHEA-COMP:11605"/>
        <dbReference type="ChEBI" id="CHEBI:15378"/>
        <dbReference type="ChEBI" id="CHEBI:30013"/>
        <dbReference type="ChEBI" id="CHEBI:30616"/>
        <dbReference type="ChEBI" id="CHEBI:61977"/>
        <dbReference type="ChEBI" id="CHEBI:456216"/>
        <dbReference type="EC" id="2.7.11.1"/>
    </reaction>
</comment>
<dbReference type="InterPro" id="IPR035965">
    <property type="entry name" value="PAS-like_dom_sf"/>
</dbReference>
<evidence type="ECO:0000259" key="23">
    <source>
        <dbReference type="PROSITE" id="PS50112"/>
    </source>
</evidence>
<dbReference type="GO" id="GO:0045719">
    <property type="term" value="P:negative regulation of glycogen biosynthetic process"/>
    <property type="evidence" value="ECO:0007669"/>
    <property type="project" value="TreeGrafter"/>
</dbReference>
<evidence type="ECO:0000256" key="17">
    <source>
        <dbReference type="ARBA" id="ARBA00048679"/>
    </source>
</evidence>
<keyword evidence="11 24" id="KW-0418">Kinase</keyword>
<dbReference type="SMART" id="SM00220">
    <property type="entry name" value="S_TKc"/>
    <property type="match status" value="1"/>
</dbReference>
<dbReference type="CDD" id="cd14004">
    <property type="entry name" value="STKc_PASK"/>
    <property type="match status" value="1"/>
</dbReference>
<feature type="compositionally biased region" description="Basic and acidic residues" evidence="21">
    <location>
        <begin position="1196"/>
        <end position="1206"/>
    </location>
</feature>
<evidence type="ECO:0000256" key="6">
    <source>
        <dbReference type="ARBA" id="ARBA00022527"/>
    </source>
</evidence>
<dbReference type="PROSITE" id="PS00107">
    <property type="entry name" value="PROTEIN_KINASE_ATP"/>
    <property type="match status" value="1"/>
</dbReference>
<feature type="binding site" evidence="20">
    <location>
        <position position="1260"/>
    </location>
    <ligand>
        <name>ATP</name>
        <dbReference type="ChEBI" id="CHEBI:30616"/>
    </ligand>
</feature>
<dbReference type="Pfam" id="PF13426">
    <property type="entry name" value="PAS_9"/>
    <property type="match status" value="2"/>
</dbReference>
<evidence type="ECO:0000256" key="7">
    <source>
        <dbReference type="ARBA" id="ARBA00022553"/>
    </source>
</evidence>
<dbReference type="PANTHER" id="PTHR24346">
    <property type="entry name" value="MAP/MICROTUBULE AFFINITY-REGULATING KINASE"/>
    <property type="match status" value="1"/>
</dbReference>
<dbReference type="FunFam" id="3.30.200.20:FF:000346">
    <property type="entry name" value="PAS domain-containing serine/threonine-protein kinase"/>
    <property type="match status" value="1"/>
</dbReference>
<evidence type="ECO:0000256" key="8">
    <source>
        <dbReference type="ARBA" id="ARBA00022679"/>
    </source>
</evidence>
<dbReference type="GO" id="GO:0005829">
    <property type="term" value="C:cytosol"/>
    <property type="evidence" value="ECO:0007669"/>
    <property type="project" value="TreeGrafter"/>
</dbReference>
<evidence type="ECO:0000256" key="3">
    <source>
        <dbReference type="ARBA" id="ARBA00006692"/>
    </source>
</evidence>
<keyword evidence="5" id="KW-0963">Cytoplasm</keyword>
<dbReference type="Pfam" id="PF00069">
    <property type="entry name" value="Pkinase"/>
    <property type="match status" value="1"/>
</dbReference>
<dbReference type="GO" id="GO:0005634">
    <property type="term" value="C:nucleus"/>
    <property type="evidence" value="ECO:0007669"/>
    <property type="project" value="UniProtKB-SubCell"/>
</dbReference>
<keyword evidence="12 20" id="KW-0067">ATP-binding</keyword>
<feature type="region of interest" description="Disordered" evidence="21">
    <location>
        <begin position="767"/>
        <end position="794"/>
    </location>
</feature>
<evidence type="ECO:0000256" key="1">
    <source>
        <dbReference type="ARBA" id="ARBA00004123"/>
    </source>
</evidence>
<keyword evidence="7" id="KW-0597">Phosphoprotein</keyword>
<comment type="similarity">
    <text evidence="3">Belongs to the protein kinase superfamily. CAMK Ser/Thr protein kinase family.</text>
</comment>
<dbReference type="Gene3D" id="3.30.450.20">
    <property type="entry name" value="PAS domain"/>
    <property type="match status" value="1"/>
</dbReference>
<evidence type="ECO:0000256" key="9">
    <source>
        <dbReference type="ARBA" id="ARBA00022737"/>
    </source>
</evidence>
<keyword evidence="25" id="KW-1185">Reference proteome</keyword>
<name>A0A091CXE3_FUKDA</name>
<dbReference type="PROSITE" id="PS50011">
    <property type="entry name" value="PROTEIN_KINASE_DOM"/>
    <property type="match status" value="1"/>
</dbReference>
<comment type="catalytic activity">
    <reaction evidence="17">
        <text>L-seryl-[protein] + ATP = O-phospho-L-seryl-[protein] + ADP + H(+)</text>
        <dbReference type="Rhea" id="RHEA:17989"/>
        <dbReference type="Rhea" id="RHEA-COMP:9863"/>
        <dbReference type="Rhea" id="RHEA-COMP:11604"/>
        <dbReference type="ChEBI" id="CHEBI:15378"/>
        <dbReference type="ChEBI" id="CHEBI:29999"/>
        <dbReference type="ChEBI" id="CHEBI:30616"/>
        <dbReference type="ChEBI" id="CHEBI:83421"/>
        <dbReference type="ChEBI" id="CHEBI:456216"/>
        <dbReference type="EC" id="2.7.11.1"/>
    </reaction>
</comment>
<dbReference type="GO" id="GO:0035556">
    <property type="term" value="P:intracellular signal transduction"/>
    <property type="evidence" value="ECO:0007669"/>
    <property type="project" value="TreeGrafter"/>
</dbReference>
<comment type="subcellular location">
    <subcellularLocation>
        <location evidence="2">Cytoplasm</location>
    </subcellularLocation>
    <subcellularLocation>
        <location evidence="1">Nucleus</location>
    </subcellularLocation>
</comment>
<dbReference type="EMBL" id="KN124008">
    <property type="protein sequence ID" value="KFO22550.1"/>
    <property type="molecule type" value="Genomic_DNA"/>
</dbReference>
<feature type="region of interest" description="Disordered" evidence="21">
    <location>
        <begin position="1181"/>
        <end position="1210"/>
    </location>
</feature>
<feature type="region of interest" description="Disordered" evidence="21">
    <location>
        <begin position="50"/>
        <end position="91"/>
    </location>
</feature>
<evidence type="ECO:0000256" key="16">
    <source>
        <dbReference type="ARBA" id="ARBA00047899"/>
    </source>
</evidence>
<evidence type="ECO:0000256" key="11">
    <source>
        <dbReference type="ARBA" id="ARBA00022777"/>
    </source>
</evidence>
<accession>A0A091CXE3</accession>
<keyword evidence="10 20" id="KW-0547">Nucleotide-binding</keyword>
<dbReference type="NCBIfam" id="TIGR00229">
    <property type="entry name" value="sensory_box"/>
    <property type="match status" value="1"/>
</dbReference>